<feature type="region of interest" description="Disordered" evidence="1">
    <location>
        <begin position="3236"/>
        <end position="3306"/>
    </location>
</feature>
<feature type="compositionally biased region" description="Polar residues" evidence="1">
    <location>
        <begin position="2812"/>
        <end position="2822"/>
    </location>
</feature>
<feature type="compositionally biased region" description="Basic and acidic residues" evidence="1">
    <location>
        <begin position="2459"/>
        <end position="2479"/>
    </location>
</feature>
<feature type="compositionally biased region" description="Basic and acidic residues" evidence="1">
    <location>
        <begin position="2500"/>
        <end position="2516"/>
    </location>
</feature>
<feature type="compositionally biased region" description="Polar residues" evidence="1">
    <location>
        <begin position="3168"/>
        <end position="3183"/>
    </location>
</feature>
<feature type="region of interest" description="Disordered" evidence="1">
    <location>
        <begin position="578"/>
        <end position="620"/>
    </location>
</feature>
<feature type="compositionally biased region" description="Basic and acidic residues" evidence="1">
    <location>
        <begin position="4199"/>
        <end position="4209"/>
    </location>
</feature>
<feature type="compositionally biased region" description="Basic and acidic residues" evidence="1">
    <location>
        <begin position="1560"/>
        <end position="1573"/>
    </location>
</feature>
<feature type="compositionally biased region" description="Basic and acidic residues" evidence="1">
    <location>
        <begin position="4403"/>
        <end position="4417"/>
    </location>
</feature>
<feature type="compositionally biased region" description="Basic and acidic residues" evidence="1">
    <location>
        <begin position="2547"/>
        <end position="2574"/>
    </location>
</feature>
<feature type="compositionally biased region" description="Basic and acidic residues" evidence="1">
    <location>
        <begin position="4113"/>
        <end position="4144"/>
    </location>
</feature>
<feature type="region of interest" description="Disordered" evidence="1">
    <location>
        <begin position="745"/>
        <end position="1091"/>
    </location>
</feature>
<feature type="compositionally biased region" description="Basic and acidic residues" evidence="1">
    <location>
        <begin position="1051"/>
        <end position="1066"/>
    </location>
</feature>
<feature type="compositionally biased region" description="Polar residues" evidence="1">
    <location>
        <begin position="1192"/>
        <end position="1204"/>
    </location>
</feature>
<feature type="compositionally biased region" description="Polar residues" evidence="1">
    <location>
        <begin position="464"/>
        <end position="476"/>
    </location>
</feature>
<keyword evidence="3" id="KW-1185">Reference proteome</keyword>
<feature type="compositionally biased region" description="Basic and acidic residues" evidence="1">
    <location>
        <begin position="2877"/>
        <end position="2905"/>
    </location>
</feature>
<feature type="region of interest" description="Disordered" evidence="1">
    <location>
        <begin position="3042"/>
        <end position="3194"/>
    </location>
</feature>
<feature type="compositionally biased region" description="Low complexity" evidence="1">
    <location>
        <begin position="4281"/>
        <end position="4293"/>
    </location>
</feature>
<feature type="compositionally biased region" description="Basic and acidic residues" evidence="1">
    <location>
        <begin position="2705"/>
        <end position="2741"/>
    </location>
</feature>
<feature type="compositionally biased region" description="Basic and acidic residues" evidence="1">
    <location>
        <begin position="1775"/>
        <end position="1845"/>
    </location>
</feature>
<gene>
    <name evidence="2" type="ORF">TCM_016960</name>
</gene>
<feature type="compositionally biased region" description="Basic and acidic residues" evidence="1">
    <location>
        <begin position="3236"/>
        <end position="3246"/>
    </location>
</feature>
<feature type="compositionally biased region" description="Basic and acidic residues" evidence="1">
    <location>
        <begin position="4222"/>
        <end position="4243"/>
    </location>
</feature>
<dbReference type="FunCoup" id="A0A061EDJ7">
    <property type="interactions" value="30"/>
</dbReference>
<feature type="compositionally biased region" description="Basic and acidic residues" evidence="1">
    <location>
        <begin position="4259"/>
        <end position="4269"/>
    </location>
</feature>
<feature type="compositionally biased region" description="Basic and acidic residues" evidence="1">
    <location>
        <begin position="3005"/>
        <end position="3030"/>
    </location>
</feature>
<feature type="compositionally biased region" description="Polar residues" evidence="1">
    <location>
        <begin position="1548"/>
        <end position="1558"/>
    </location>
</feature>
<feature type="compositionally biased region" description="Basic and acidic residues" evidence="1">
    <location>
        <begin position="1729"/>
        <end position="1745"/>
    </location>
</feature>
<feature type="compositionally biased region" description="Basic and acidic residues" evidence="1">
    <location>
        <begin position="3185"/>
        <end position="3194"/>
    </location>
</feature>
<feature type="compositionally biased region" description="Basic and acidic residues" evidence="1">
    <location>
        <begin position="2331"/>
        <end position="2344"/>
    </location>
</feature>
<feature type="region of interest" description="Disordered" evidence="1">
    <location>
        <begin position="669"/>
        <end position="702"/>
    </location>
</feature>
<feature type="compositionally biased region" description="Basic and acidic residues" evidence="1">
    <location>
        <begin position="981"/>
        <end position="1001"/>
    </location>
</feature>
<feature type="compositionally biased region" description="Polar residues" evidence="1">
    <location>
        <begin position="2319"/>
        <end position="2329"/>
    </location>
</feature>
<feature type="compositionally biased region" description="Basic and acidic residues" evidence="1">
    <location>
        <begin position="496"/>
        <end position="509"/>
    </location>
</feature>
<feature type="region of interest" description="Disordered" evidence="1">
    <location>
        <begin position="2685"/>
        <end position="3030"/>
    </location>
</feature>
<feature type="compositionally biased region" description="Basic and acidic residues" evidence="1">
    <location>
        <begin position="3623"/>
        <end position="3653"/>
    </location>
</feature>
<feature type="compositionally biased region" description="Basic and acidic residues" evidence="1">
    <location>
        <begin position="1435"/>
        <end position="1464"/>
    </location>
</feature>
<feature type="region of interest" description="Disordered" evidence="1">
    <location>
        <begin position="2059"/>
        <end position="2639"/>
    </location>
</feature>
<feature type="compositionally biased region" description="Basic and acidic residues" evidence="1">
    <location>
        <begin position="1994"/>
        <end position="2012"/>
    </location>
</feature>
<feature type="compositionally biased region" description="Polar residues" evidence="1">
    <location>
        <begin position="2441"/>
        <end position="2458"/>
    </location>
</feature>
<feature type="compositionally biased region" description="Basic and acidic residues" evidence="1">
    <location>
        <begin position="1649"/>
        <end position="1669"/>
    </location>
</feature>
<feature type="compositionally biased region" description="Basic and acidic residues" evidence="1">
    <location>
        <begin position="4060"/>
        <end position="4071"/>
    </location>
</feature>
<feature type="compositionally biased region" description="Basic and acidic residues" evidence="1">
    <location>
        <begin position="1223"/>
        <end position="1244"/>
    </location>
</feature>
<feature type="compositionally biased region" description="Basic and acidic residues" evidence="1">
    <location>
        <begin position="3407"/>
        <end position="3427"/>
    </location>
</feature>
<feature type="compositionally biased region" description="Basic and acidic residues" evidence="1">
    <location>
        <begin position="3807"/>
        <end position="3817"/>
    </location>
</feature>
<dbReference type="HOGENOM" id="CLU_223704_0_0_1"/>
<feature type="region of interest" description="Disordered" evidence="1">
    <location>
        <begin position="3399"/>
        <end position="3443"/>
    </location>
</feature>
<proteinExistence type="predicted"/>
<feature type="compositionally biased region" description="Basic and acidic residues" evidence="1">
    <location>
        <begin position="3952"/>
        <end position="3974"/>
    </location>
</feature>
<feature type="compositionally biased region" description="Basic and acidic residues" evidence="1">
    <location>
        <begin position="2420"/>
        <end position="2440"/>
    </location>
</feature>
<feature type="region of interest" description="Disordered" evidence="1">
    <location>
        <begin position="1293"/>
        <end position="1346"/>
    </location>
</feature>
<feature type="region of interest" description="Disordered" evidence="1">
    <location>
        <begin position="187"/>
        <end position="221"/>
    </location>
</feature>
<feature type="compositionally biased region" description="Basic residues" evidence="1">
    <location>
        <begin position="4385"/>
        <end position="4397"/>
    </location>
</feature>
<feature type="compositionally biased region" description="Polar residues" evidence="1">
    <location>
        <begin position="927"/>
        <end position="940"/>
    </location>
</feature>
<feature type="region of interest" description="Disordered" evidence="1">
    <location>
        <begin position="1646"/>
        <end position="1911"/>
    </location>
</feature>
<feature type="region of interest" description="Disordered" evidence="1">
    <location>
        <begin position="1115"/>
        <end position="1256"/>
    </location>
</feature>
<feature type="compositionally biased region" description="Polar residues" evidence="1">
    <location>
        <begin position="3121"/>
        <end position="3130"/>
    </location>
</feature>
<feature type="compositionally biased region" description="Basic and acidic residues" evidence="1">
    <location>
        <begin position="2107"/>
        <end position="2122"/>
    </location>
</feature>
<feature type="compositionally biased region" description="Basic and acidic residues" evidence="1">
    <location>
        <begin position="1336"/>
        <end position="1346"/>
    </location>
</feature>
<protein>
    <submittedName>
        <fullName evidence="2">Uncharacterized protein</fullName>
    </submittedName>
</protein>
<dbReference type="OMA" id="RCAPLQC"/>
<dbReference type="PANTHER" id="PTHR35511">
    <property type="entry name" value="A-KINASE ANCHOR-LIKE PROTEIN"/>
    <property type="match status" value="1"/>
</dbReference>
<feature type="compositionally biased region" description="Basic and acidic residues" evidence="1">
    <location>
        <begin position="4022"/>
        <end position="4039"/>
    </location>
</feature>
<feature type="region of interest" description="Disordered" evidence="1">
    <location>
        <begin position="4185"/>
        <end position="4297"/>
    </location>
</feature>
<evidence type="ECO:0000256" key="1">
    <source>
        <dbReference type="SAM" id="MobiDB-lite"/>
    </source>
</evidence>
<feature type="compositionally biased region" description="Basic and acidic residues" evidence="1">
    <location>
        <begin position="808"/>
        <end position="848"/>
    </location>
</feature>
<feature type="compositionally biased region" description="Basic and acidic residues" evidence="1">
    <location>
        <begin position="2206"/>
        <end position="2235"/>
    </location>
</feature>
<feature type="compositionally biased region" description="Basic and acidic residues" evidence="1">
    <location>
        <begin position="2178"/>
        <end position="2199"/>
    </location>
</feature>
<feature type="region of interest" description="Disordered" evidence="1">
    <location>
        <begin position="325"/>
        <end position="350"/>
    </location>
</feature>
<feature type="region of interest" description="Disordered" evidence="1">
    <location>
        <begin position="3469"/>
        <end position="3817"/>
    </location>
</feature>
<feature type="compositionally biased region" description="Basic and acidic residues" evidence="1">
    <location>
        <begin position="3743"/>
        <end position="3758"/>
    </location>
</feature>
<feature type="compositionally biased region" description="Basic and acidic residues" evidence="1">
    <location>
        <begin position="1364"/>
        <end position="1380"/>
    </location>
</feature>
<feature type="compositionally biased region" description="Basic and acidic residues" evidence="1">
    <location>
        <begin position="2130"/>
        <end position="2140"/>
    </location>
</feature>
<feature type="compositionally biased region" description="Basic and acidic residues" evidence="1">
    <location>
        <begin position="3335"/>
        <end position="3353"/>
    </location>
</feature>
<feature type="compositionally biased region" description="Polar residues" evidence="1">
    <location>
        <begin position="3984"/>
        <end position="4012"/>
    </location>
</feature>
<feature type="compositionally biased region" description="Basic and acidic residues" evidence="1">
    <location>
        <begin position="204"/>
        <end position="216"/>
    </location>
</feature>
<feature type="compositionally biased region" description="Basic and acidic residues" evidence="1">
    <location>
        <begin position="3511"/>
        <end position="3546"/>
    </location>
</feature>
<feature type="compositionally biased region" description="Basic and acidic residues" evidence="1">
    <location>
        <begin position="674"/>
        <end position="692"/>
    </location>
</feature>
<feature type="compositionally biased region" description="Acidic residues" evidence="1">
    <location>
        <begin position="2601"/>
        <end position="2613"/>
    </location>
</feature>
<reference evidence="2 3" key="1">
    <citation type="journal article" date="2013" name="Genome Biol.">
        <title>The genome sequence of the most widely cultivated cacao type and its use to identify candidate genes regulating pod color.</title>
        <authorList>
            <person name="Motamayor J.C."/>
            <person name="Mockaitis K."/>
            <person name="Schmutz J."/>
            <person name="Haiminen N."/>
            <person name="Iii D.L."/>
            <person name="Cornejo O."/>
            <person name="Findley S.D."/>
            <person name="Zheng P."/>
            <person name="Utro F."/>
            <person name="Royaert S."/>
            <person name="Saski C."/>
            <person name="Jenkins J."/>
            <person name="Podicheti R."/>
            <person name="Zhao M."/>
            <person name="Scheffler B.E."/>
            <person name="Stack J.C."/>
            <person name="Feltus F.A."/>
            <person name="Mustiga G.M."/>
            <person name="Amores F."/>
            <person name="Phillips W."/>
            <person name="Marelli J.P."/>
            <person name="May G.D."/>
            <person name="Shapiro H."/>
            <person name="Ma J."/>
            <person name="Bustamante C.D."/>
            <person name="Schnell R.J."/>
            <person name="Main D."/>
            <person name="Gilbert D."/>
            <person name="Parida L."/>
            <person name="Kuhn D.N."/>
        </authorList>
    </citation>
    <scope>NUCLEOTIDE SEQUENCE [LARGE SCALE GENOMIC DNA]</scope>
    <source>
        <strain evidence="3">cv. Matina 1-6</strain>
    </source>
</reference>
<organism evidence="2 3">
    <name type="scientific">Theobroma cacao</name>
    <name type="common">Cacao</name>
    <name type="synonym">Cocoa</name>
    <dbReference type="NCBI Taxonomy" id="3641"/>
    <lineage>
        <taxon>Eukaryota</taxon>
        <taxon>Viridiplantae</taxon>
        <taxon>Streptophyta</taxon>
        <taxon>Embryophyta</taxon>
        <taxon>Tracheophyta</taxon>
        <taxon>Spermatophyta</taxon>
        <taxon>Magnoliopsida</taxon>
        <taxon>eudicotyledons</taxon>
        <taxon>Gunneridae</taxon>
        <taxon>Pentapetalae</taxon>
        <taxon>rosids</taxon>
        <taxon>malvids</taxon>
        <taxon>Malvales</taxon>
        <taxon>Malvaceae</taxon>
        <taxon>Byttnerioideae</taxon>
        <taxon>Theobroma</taxon>
    </lineage>
</organism>
<dbReference type="Proteomes" id="UP000026915">
    <property type="component" value="Chromosome 4"/>
</dbReference>
<feature type="compositionally biased region" description="Basic and acidic residues" evidence="1">
    <location>
        <begin position="964"/>
        <end position="974"/>
    </location>
</feature>
<feature type="compositionally biased region" description="Basic and acidic residues" evidence="1">
    <location>
        <begin position="1387"/>
        <end position="1402"/>
    </location>
</feature>
<feature type="compositionally biased region" description="Acidic residues" evidence="1">
    <location>
        <begin position="1695"/>
        <end position="1705"/>
    </location>
</feature>
<dbReference type="STRING" id="3641.A0A061EDJ7"/>
<evidence type="ECO:0000313" key="3">
    <source>
        <dbReference type="Proteomes" id="UP000026915"/>
    </source>
</evidence>
<feature type="region of interest" description="Disordered" evidence="1">
    <location>
        <begin position="1426"/>
        <end position="1612"/>
    </location>
</feature>
<dbReference type="Gramene" id="EOY02497">
    <property type="protein sequence ID" value="EOY02497"/>
    <property type="gene ID" value="TCM_016960"/>
</dbReference>
<feature type="compositionally biased region" description="Basic and acidic residues" evidence="1">
    <location>
        <begin position="1972"/>
        <end position="1982"/>
    </location>
</feature>
<feature type="compositionally biased region" description="Basic and acidic residues" evidence="1">
    <location>
        <begin position="1122"/>
        <end position="1144"/>
    </location>
</feature>
<feature type="compositionally biased region" description="Polar residues" evidence="1">
    <location>
        <begin position="2928"/>
        <end position="2937"/>
    </location>
</feature>
<feature type="region of interest" description="Disordered" evidence="1">
    <location>
        <begin position="441"/>
        <end position="484"/>
    </location>
</feature>
<feature type="compositionally biased region" description="Basic and acidic residues" evidence="1">
    <location>
        <begin position="587"/>
        <end position="598"/>
    </location>
</feature>
<feature type="compositionally biased region" description="Basic and acidic residues" evidence="1">
    <location>
        <begin position="1877"/>
        <end position="1911"/>
    </location>
</feature>
<feature type="compositionally biased region" description="Basic and acidic residues" evidence="1">
    <location>
        <begin position="2938"/>
        <end position="2961"/>
    </location>
</feature>
<feature type="compositionally biased region" description="Polar residues" evidence="1">
    <location>
        <begin position="1670"/>
        <end position="1684"/>
    </location>
</feature>
<accession>A0A061EDJ7</accession>
<feature type="compositionally biased region" description="Basic and acidic residues" evidence="1">
    <location>
        <begin position="3705"/>
        <end position="3716"/>
    </location>
</feature>
<feature type="region of interest" description="Disordered" evidence="1">
    <location>
        <begin position="1963"/>
        <end position="2038"/>
    </location>
</feature>
<dbReference type="EMBL" id="CM001882">
    <property type="protein sequence ID" value="EOY02497.1"/>
    <property type="molecule type" value="Genomic_DNA"/>
</dbReference>
<feature type="compositionally biased region" description="Basic and acidic residues" evidence="1">
    <location>
        <begin position="3588"/>
        <end position="3604"/>
    </location>
</feature>
<feature type="compositionally biased region" description="Basic and acidic residues" evidence="1">
    <location>
        <begin position="763"/>
        <end position="775"/>
    </location>
</feature>
<evidence type="ECO:0000313" key="2">
    <source>
        <dbReference type="EMBL" id="EOY02497.1"/>
    </source>
</evidence>
<feature type="compositionally biased region" description="Basic and acidic residues" evidence="1">
    <location>
        <begin position="330"/>
        <end position="349"/>
    </location>
</feature>
<feature type="compositionally biased region" description="Basic and acidic residues" evidence="1">
    <location>
        <begin position="3557"/>
        <end position="3580"/>
    </location>
</feature>
<name>A0A061EDJ7_THECC</name>
<feature type="compositionally biased region" description="Basic and acidic residues" evidence="1">
    <location>
        <begin position="3042"/>
        <end position="3098"/>
    </location>
</feature>
<feature type="compositionally biased region" description="Basic and acidic residues" evidence="1">
    <location>
        <begin position="2384"/>
        <end position="2400"/>
    </location>
</feature>
<feature type="compositionally biased region" description="Acidic residues" evidence="1">
    <location>
        <begin position="3688"/>
        <end position="3704"/>
    </location>
</feature>
<dbReference type="eggNOG" id="KOG1181">
    <property type="taxonomic scope" value="Eukaryota"/>
</dbReference>
<dbReference type="PANTHER" id="PTHR35511:SF2">
    <property type="entry name" value="A-KINASE ANCHOR-LIKE PROTEIN"/>
    <property type="match status" value="1"/>
</dbReference>
<feature type="compositionally biased region" description="Basic and acidic residues" evidence="1">
    <location>
        <begin position="946"/>
        <end position="957"/>
    </location>
</feature>
<feature type="compositionally biased region" description="Basic and acidic residues" evidence="1">
    <location>
        <begin position="1529"/>
        <end position="1547"/>
    </location>
</feature>
<feature type="compositionally biased region" description="Basic and acidic residues" evidence="1">
    <location>
        <begin position="1075"/>
        <end position="1084"/>
    </location>
</feature>
<feature type="compositionally biased region" description="Polar residues" evidence="1">
    <location>
        <begin position="2844"/>
        <end position="2853"/>
    </location>
</feature>
<feature type="compositionally biased region" description="Basic and acidic residues" evidence="1">
    <location>
        <begin position="2300"/>
        <end position="2318"/>
    </location>
</feature>
<feature type="compositionally biased region" description="Basic and acidic residues" evidence="1">
    <location>
        <begin position="1487"/>
        <end position="1519"/>
    </location>
</feature>
<feature type="region of interest" description="Disordered" evidence="1">
    <location>
        <begin position="3332"/>
        <end position="3360"/>
    </location>
</feature>
<feature type="compositionally biased region" description="Basic and acidic residues" evidence="1">
    <location>
        <begin position="3768"/>
        <end position="3788"/>
    </location>
</feature>
<feature type="region of interest" description="Disordered" evidence="1">
    <location>
        <begin position="1364"/>
        <end position="1411"/>
    </location>
</feature>
<feature type="compositionally biased region" description="Basic and acidic residues" evidence="1">
    <location>
        <begin position="3272"/>
        <end position="3302"/>
    </location>
</feature>
<feature type="region of interest" description="Disordered" evidence="1">
    <location>
        <begin position="4314"/>
        <end position="4417"/>
    </location>
</feature>
<feature type="compositionally biased region" description="Basic and acidic residues" evidence="1">
    <location>
        <begin position="745"/>
        <end position="754"/>
    </location>
</feature>
<sequence length="4417" mass="491633">MATEAEIIPEPIAVGKTEEESRHLTKALCDKAVEFLPGDLKKFQGGFNQPAETDECLAKEENMQVASDTMNTVSEGNPEVSKGESFLISPETAKVASKETSGMSERSDVDDIPFKAEKIPEGEKQKAGTGENEVKATEDIVEKYDTDHDILNLEGTSLKAEKLEELNLAIGGEKTVEEVVVIADQGSSLEEKCGSIDDETSYSQERENEGTRAHENDDIESNKQVLSVPEANLELKKQASIDMPDPVIDSLKKVDETVTEASNSNLVQEKLEEKSCKEVKDTEPEKLPALVKKEKGVEGIEPIEISGTEKDQIISESIGGNLTSTVAESSEIKDHETTSEISEGVKKELPNTYEEVACEHKAAPEGDDKLEEVSGTIIKDQSQATIESSEEIKYITGDNDSIQDKNMLDTASVMKPEELCLQDVDNRDICSIGSNIRTENIVEKSPTEESGQSEINEITDKDSGTSIDISKDYSNSESEKVGADVKVVQATEKELAMTEASDEMKKDEECTVPAPEGNISEVENINVVQQSQEGKLEKEEILKESFQKQNEPEKERSACPLNAVYEDVNTAISSEIAETSTSIKEVTPVKDHEERFEGDGMEDTPTNTDAISENGESKEKDHLQIEVNVNTESVEVEIPNKNADDLHVADPLVGESVEKEDNNQYEFSDIQPEEQVHEENGASEEKDKHIGDVSEACQSRKSTISENIFTEEATTTDLESETSEMDKEKVKEVYLWDPEKCSETNEALENKQEGIQEEEEACNAEKPEIETRGDIAESGLTGGGTSDTVITSSFVKDETTPELTGENKSYKEEDADERSNTKEEDHDEPKIIKIGDDNDEQTVKDDPKLPSPILIEEETIESSKDEENKVEKLEEENSKDWITEDGKSKDLSPDSITEAPIQNLQDDEERAEEFEKSEKAVGESTGDETSQPAESPQEMLNISMMKQEEDLQCEDKNLNPTKAFPEEKRDEDRSYVIQAEESSRNIEQDEAKESNEKKPSIAEEDFEQISTENEPQEMLEKSLHITSEETETISSKADEIPSLMEEATVQNKEETTENEEKVKGETYDSSTNDNGIEKEDHGLDDGTSDAFKNTGSIVLETETKVDEMEVETITKGYELDSEEKPEPKDAVENIEDSLKQKETEEVFEGPKSTIKEECAVIDDSPASTEEEMTKSFQKDEQEETPELEVSKESGTAASGTGSETSDMEEQRIADISNSSISDETVKESIKEDESSPMKLTKEVSDSNIEETDSTEETTLQILKETAEPIDDPSLFDILKESKEEITPTEIKEDLVCSSSFEPEESKKDTEEETSVKGSINTVDLDSALPAAETEETDMKEAEAEEKKHAINKVLAVERNSLATTEHEGVGKDSADIDVKPVDSSISCEKDKEIPKEEEDKVPNEGSENQMEMTAREIPLKEILGDALKDYSTVPSEEHEPEAIEERKLTDETSEKDQAPYEHSEAPVSEAMDEKLMQMENNPTFDAPKVESEDNGKGNGHEVKENLPEEPYVHIEEETGKCNTVSEATDISKGEEPREPENQRDACESKTSQNEQSSDFGLERKETDDGKPLDEATNLEETSGTCEDGEKAIQEEENLAENLAKPESLKEDIEVEKEETELLQVSCDQMPEIVSTNDTAKNVELALAGSEEKPKSDSEPVAEDQTKETCPKTSKSQADETTTDVQNQEAEKQIKEEEEDKLEDEDYINREQNANEVSKAVILSEEVDKEVEKAVDSEGSKEHVEEESSTNELHPVAKGDETTNEVEDYSSVSTECLKEADSEEQIEAKHSEIEAHSTKDREASLIREESEERGQDKESRDPVSVHGEERESEEKIKEDVTDESKLCQDGSNSEAVTEVRGETSLNKTEVDEELLSTVKEESAIIDDSPKSTEEEMYKSFQKDEKEGTPEVEVCEKLETKNTVEDAEKQILEEEDTNKDQPTQLTEMMEENAVAIMSIKEVCKQSETAASGTSREKSDIEEHPIAGISNSSINDETVKESIREDESSPMKLTKEASASNIEETDSTEETTLQILKETAEPNNDPILFDILKESNEEITPTEIQEDLVCSSSFDPEESKKNTEEETSAEGSINTVDLDSALPAAETDETDMKEAEAEEKKHDIDNVLAVEKNGLETTDHEGVGTDSADIDVKPADSSISCEKHKEIRQEEEDKVPNEGSEDQKEMTAREIPLKEILGDALKDYSTVPSEEHEPEAIEERKLTDETSEKDQAPYEHSEAPVSEAMDEKLMQMENNPTLDAPKVESEDNGKGNGHEVKENLPEEPYVHIEEETGKCNTVSEATDISKREEPREPENQRDACESKTSQNEQSSDFGLERKETDDGKPLDEATNLEETSGTCEDGEKAIQEEENLAENLAKSESLMEDIAVEKEETEQLRRAHDQMPEADSVNDNAKNVELALAGFEEKPKSDSEPVAEDQSKETFPESSKSQADETTTDVQNPETEKQINEEVEDKLEHEEYINREQNANEANETVILSEEVDKEVDKADDNKDIKEHVMEEESSTNELHPVPKGDETTNEVEDYSSVSTECLKEADSEEQIEAKHPEVEAHSTKDRETSLIIEESEEKGQDEESRDPVSVHGEERESEEGIEEDIADESILCQDENDSEAVTKVRGETSLNNTEVDEELVNTLNASSGKMSLQTTESDANQETKEVENVQLEEISSGLATQIPSNDNDEVQKQGINVDIVDKDEAEVNERDSDAVHMSKDQIDEAEKSLTVEKVDQLPSIDQKLVETKSETSKTSNAGEPGKTELASDGNHVSEDQGTEEDAETKKSHTAEEQDENEVEETKGVPETSSDCISQRVETIVEDEIISHNTLPKEKPEEQLQTSVSTLPSEDEENSTAHPIEKIGEEIQTDAEIVKHETLEDSSDTKTKEEVCLQKEEQREPSAVSEEETIVDQGLQKEEPKEQIQTTSSTLPSEERGHGTGAISEEKEYDKAKEEVPIELDVFSGDESEQNLLANKPEEGTASSEFLPKEQEEEAISTVEKIEEEKRKEAEIPENKISEDSSDAKKTIEMCLEKEEFHELEDAKKDDSTAHPIEKIEEEIQKDAEIVKHETLEDSSDTKTTEEVCLQKEEQREPSIVSEEETIVDQGLQKEEPEEQIQNKSSTLPSEEREHGTGAISEEIEYDKTEEEVHTELDVISGDKSEQNLSANKSEEGTTSSELLPKEQKEEVISRVEKIEDEKIKEAEIPENKILEDSSDAKKTIEMCLEKEEFQELEDAKKDETAAAQALQVEEPKEQSLTSSSTLPSEDLEHGNTTRVDEIEEEKVKEVATLEKERPQEPEAVLDQEITVAQVSITEESLEIETMSTIQNLDEEKSTEAEKLNEKSRDSSAVETEEICLQKEEPSELQVFSKEEITSGQTFSEEQSDEQLYISTSAITSEELEHETKKAEDEKTNEEEIIKDESPEYASDARTTEEVCSQKERSIELEAVVEDEKTADHTLTEKILEEQVQNPTPALPSKEEECGSTSTTEKIGSEKTEEAEFLQDDNGEHECLRKEQLQEDEAIAKDDSASAHTIPTEKSEEQISGPFAALPSKEHKHETVNKVDKPEEEKVKEEEMQNEDSDEAKTVQETCSKKDETRDPQAVLEGETITTQVIAEESQEHGTLSEENKIKEAETLEDDKSPQSECARELQSALEDEDTAAQTLPGEKQADQLHVTTSTLPSEEQEDETREPELQEDESPEKAPKQTREIEEASNVKMETHEKAYDNELLTETEGAAIEEKLVKARDETRDEENQCETTNEGNEIRLNEVSKEQIIEDKEVIETSHSTPLSEGLTKDSCGVDELKDEPVEDKTNEAFKTTTCQNEKLVVEAQKSSENEIIEKQTVCEDKTVEDPGQASVARIETATVMEEESSIELAQAEGTKDLAEGNEIIDDIQQPEETANIASDKQIPRVFYPIKITEITGSIGKEDVPIDLQDRVAESSQKAEGGDVKEIYPKVEEVEHGGDKTTDNLGEEITKDSTSVEDLTKASTSDPVESSTKKTLQVTAQDMIEEREEKDETGATHILVDKPEKESPAPSSKFPCEEEEHGVTTKVDAVKEEELKEVETPDNDSSDTNTGGEICYEKEEIKELRAVMEQETVAVQAPPTELKDKELAETPVSKLEDVHKEDELKGGDIRDKTKETLMAPAYAIQNEELSMETKTDSAKNNFEKEIVAEDKTVKDLEQASVGMEEATTAREEIRGEADPVESTRTTSSIGKDHFPIEQQDRALETSEKAEVGDLETGSAQEICSEAGVDREAEKKTDNSGVGITQEPASPDSPKLSLSDLLQRSTREQMQVAKDVIQKRELIVSKEEPKEEEAEAIQLKEAKTDEEKDEGEEGDEHNKADSGSDAPVMVEAPRDTDIKPHKKSHNILSGVGSKVKHSIFKVKKAITGKSSHSKDPKPISPKGSEK</sequence>
<feature type="compositionally biased region" description="Basic and acidic residues" evidence="1">
    <location>
        <begin position="3152"/>
        <end position="3167"/>
    </location>
</feature>
<feature type="compositionally biased region" description="Basic and acidic residues" evidence="1">
    <location>
        <begin position="2583"/>
        <end position="2600"/>
    </location>
</feature>
<dbReference type="InParanoid" id="A0A061EDJ7"/>
<feature type="region of interest" description="Disordered" evidence="1">
    <location>
        <begin position="3942"/>
        <end position="4085"/>
    </location>
</feature>
<feature type="compositionally biased region" description="Polar residues" evidence="1">
    <location>
        <begin position="3260"/>
        <end position="3269"/>
    </location>
</feature>
<feature type="compositionally biased region" description="Basic and acidic residues" evidence="1">
    <location>
        <begin position="861"/>
        <end position="892"/>
    </location>
</feature>
<feature type="compositionally biased region" description="Basic and acidic residues" evidence="1">
    <location>
        <begin position="1018"/>
        <end position="1027"/>
    </location>
</feature>
<feature type="region of interest" description="Disordered" evidence="1">
    <location>
        <begin position="496"/>
        <end position="518"/>
    </location>
</feature>
<feature type="region of interest" description="Disordered" evidence="1">
    <location>
        <begin position="4105"/>
        <end position="4144"/>
    </location>
</feature>
<feature type="compositionally biased region" description="Basic and acidic residues" evidence="1">
    <location>
        <begin position="2258"/>
        <end position="2290"/>
    </location>
</feature>